<reference evidence="2" key="1">
    <citation type="journal article" date="2019" name="Int. J. Syst. Evol. Microbiol.">
        <title>The Global Catalogue of Microorganisms (GCM) 10K type strain sequencing project: providing services to taxonomists for standard genome sequencing and annotation.</title>
        <authorList>
            <consortium name="The Broad Institute Genomics Platform"/>
            <consortium name="The Broad Institute Genome Sequencing Center for Infectious Disease"/>
            <person name="Wu L."/>
            <person name="Ma J."/>
        </authorList>
    </citation>
    <scope>NUCLEOTIDE SEQUENCE [LARGE SCALE GENOMIC DNA]</scope>
    <source>
        <strain evidence="2">JCM 18537</strain>
    </source>
</reference>
<evidence type="ECO:0000313" key="1">
    <source>
        <dbReference type="EMBL" id="GAA4780325.1"/>
    </source>
</evidence>
<dbReference type="Gene3D" id="3.40.50.2000">
    <property type="entry name" value="Glycogen Phosphorylase B"/>
    <property type="match status" value="3"/>
</dbReference>
<evidence type="ECO:0008006" key="3">
    <source>
        <dbReference type="Google" id="ProtNLM"/>
    </source>
</evidence>
<organism evidence="1 2">
    <name type="scientific">Microbacterium gilvum</name>
    <dbReference type="NCBI Taxonomy" id="1336204"/>
    <lineage>
        <taxon>Bacteria</taxon>
        <taxon>Bacillati</taxon>
        <taxon>Actinomycetota</taxon>
        <taxon>Actinomycetes</taxon>
        <taxon>Micrococcales</taxon>
        <taxon>Microbacteriaceae</taxon>
        <taxon>Microbacterium</taxon>
    </lineage>
</organism>
<proteinExistence type="predicted"/>
<dbReference type="Pfam" id="PF13692">
    <property type="entry name" value="Glyco_trans_1_4"/>
    <property type="match status" value="1"/>
</dbReference>
<evidence type="ECO:0000313" key="2">
    <source>
        <dbReference type="Proteomes" id="UP001501645"/>
    </source>
</evidence>
<keyword evidence="2" id="KW-1185">Reference proteome</keyword>
<dbReference type="EMBL" id="BAABKO010000005">
    <property type="protein sequence ID" value="GAA4780325.1"/>
    <property type="molecule type" value="Genomic_DNA"/>
</dbReference>
<dbReference type="PANTHER" id="PTHR12526">
    <property type="entry name" value="GLYCOSYLTRANSFERASE"/>
    <property type="match status" value="1"/>
</dbReference>
<name>A0ABP9AFH3_9MICO</name>
<accession>A0ABP9AFH3</accession>
<dbReference type="RefSeq" id="WP_345440007.1">
    <property type="nucleotide sequence ID" value="NZ_BAABKO010000005.1"/>
</dbReference>
<gene>
    <name evidence="1" type="ORF">GCM10023351_26680</name>
</gene>
<sequence>MLSRGVRLPPGAQYALTWAVADEAGGMTSALLHRSAAFSRLGGEPVSVLTLDPDPDYPARAERLRAAGRLAEGVELVNLWDWLRGHPLPGGSLALDRHPFTPISALPPAPGERIDERTRDGRVLSRVRRAPDGAILQTDHFRLDGSLLLSERRDVGVRGTPGGKSVVLCGVDGTPVRSWGRIAHLYRAWLDAVTSGEPSFVVVDSKTVAQWAIAYRRPHVVTMHVVHASHLVGTRRPHGRLRESRRRVFEDLDGFDAVVLLTPRQRDDVVALLGPHAGLEVVPNGRDLPSAPVTAGREPGRGVMLASLTQRKRVGHAMRAVRAAADAGADVSLDVWGEGEEHGALSASADERVRLRGYSPDASAELTRASFLLSTSTSEGFPLVLVEAMAAGCLPIAYDVPYGPADIIRDGENGFLVPAGDEEALASAIVRLRDLPERERARMRRAAVRTARAYSDEAVTRAWARAMRRARRRKTG</sequence>
<dbReference type="SUPFAM" id="SSF53756">
    <property type="entry name" value="UDP-Glycosyltransferase/glycogen phosphorylase"/>
    <property type="match status" value="1"/>
</dbReference>
<dbReference type="Proteomes" id="UP001501645">
    <property type="component" value="Unassembled WGS sequence"/>
</dbReference>
<protein>
    <recommendedName>
        <fullName evidence="3">Glycosyltransferase</fullName>
    </recommendedName>
</protein>
<comment type="caution">
    <text evidence="1">The sequence shown here is derived from an EMBL/GenBank/DDBJ whole genome shotgun (WGS) entry which is preliminary data.</text>
</comment>